<comment type="caution">
    <text evidence="3">The sequence shown here is derived from an EMBL/GenBank/DDBJ whole genome shotgun (WGS) entry which is preliminary data.</text>
</comment>
<dbReference type="InterPro" id="IPR036291">
    <property type="entry name" value="NAD(P)-bd_dom_sf"/>
</dbReference>
<protein>
    <recommendedName>
        <fullName evidence="5">Short-chain dehydrogenase</fullName>
    </recommendedName>
</protein>
<name>A0ABR4I980_9EURO</name>
<dbReference type="Pfam" id="PF00106">
    <property type="entry name" value="adh_short"/>
    <property type="match status" value="1"/>
</dbReference>
<comment type="similarity">
    <text evidence="1">Belongs to the short-chain dehydrogenases/reductases (SDR) family.</text>
</comment>
<dbReference type="EMBL" id="JBFXLS010000045">
    <property type="protein sequence ID" value="KAL2824222.1"/>
    <property type="molecule type" value="Genomic_DNA"/>
</dbReference>
<dbReference type="PANTHER" id="PTHR43157">
    <property type="entry name" value="PHOSPHATIDYLINOSITOL-GLYCAN BIOSYNTHESIS CLASS F PROTEIN-RELATED"/>
    <property type="match status" value="1"/>
</dbReference>
<evidence type="ECO:0000256" key="2">
    <source>
        <dbReference type="ARBA" id="ARBA00023002"/>
    </source>
</evidence>
<dbReference type="SUPFAM" id="SSF51735">
    <property type="entry name" value="NAD(P)-binding Rossmann-fold domains"/>
    <property type="match status" value="1"/>
</dbReference>
<keyword evidence="2" id="KW-0560">Oxidoreductase</keyword>
<reference evidence="3 4" key="1">
    <citation type="submission" date="2024-07" db="EMBL/GenBank/DDBJ databases">
        <title>Section-level genome sequencing and comparative genomics of Aspergillus sections Usti and Cavernicolus.</title>
        <authorList>
            <consortium name="Lawrence Berkeley National Laboratory"/>
            <person name="Nybo J.L."/>
            <person name="Vesth T.C."/>
            <person name="Theobald S."/>
            <person name="Frisvad J.C."/>
            <person name="Larsen T.O."/>
            <person name="Kjaerboelling I."/>
            <person name="Rothschild-Mancinelli K."/>
            <person name="Lyhne E.K."/>
            <person name="Kogle M.E."/>
            <person name="Barry K."/>
            <person name="Clum A."/>
            <person name="Na H."/>
            <person name="Ledsgaard L."/>
            <person name="Lin J."/>
            <person name="Lipzen A."/>
            <person name="Kuo A."/>
            <person name="Riley R."/>
            <person name="Mondo S."/>
            <person name="LaButti K."/>
            <person name="Haridas S."/>
            <person name="Pangalinan J."/>
            <person name="Salamov A.A."/>
            <person name="Simmons B.A."/>
            <person name="Magnuson J.K."/>
            <person name="Chen J."/>
            <person name="Drula E."/>
            <person name="Henrissat B."/>
            <person name="Wiebenga A."/>
            <person name="Lubbers R.J."/>
            <person name="Gomes A.C."/>
            <person name="Makela M.R."/>
            <person name="Stajich J."/>
            <person name="Grigoriev I.V."/>
            <person name="Mortensen U.H."/>
            <person name="De vries R.P."/>
            <person name="Baker S.E."/>
            <person name="Andersen M.R."/>
        </authorList>
    </citation>
    <scope>NUCLEOTIDE SEQUENCE [LARGE SCALE GENOMIC DNA]</scope>
    <source>
        <strain evidence="3 4">CBS 600.67</strain>
    </source>
</reference>
<dbReference type="Proteomes" id="UP001610335">
    <property type="component" value="Unassembled WGS sequence"/>
</dbReference>
<accession>A0ABR4I980</accession>
<organism evidence="3 4">
    <name type="scientific">Aspergillus cavernicola</name>
    <dbReference type="NCBI Taxonomy" id="176166"/>
    <lineage>
        <taxon>Eukaryota</taxon>
        <taxon>Fungi</taxon>
        <taxon>Dikarya</taxon>
        <taxon>Ascomycota</taxon>
        <taxon>Pezizomycotina</taxon>
        <taxon>Eurotiomycetes</taxon>
        <taxon>Eurotiomycetidae</taxon>
        <taxon>Eurotiales</taxon>
        <taxon>Aspergillaceae</taxon>
        <taxon>Aspergillus</taxon>
        <taxon>Aspergillus subgen. Nidulantes</taxon>
    </lineage>
</organism>
<proteinExistence type="inferred from homology"/>
<dbReference type="InterPro" id="IPR002347">
    <property type="entry name" value="SDR_fam"/>
</dbReference>
<evidence type="ECO:0000256" key="1">
    <source>
        <dbReference type="ARBA" id="ARBA00006484"/>
    </source>
</evidence>
<gene>
    <name evidence="3" type="ORF">BDW59DRAFT_147666</name>
</gene>
<keyword evidence="4" id="KW-1185">Reference proteome</keyword>
<evidence type="ECO:0008006" key="5">
    <source>
        <dbReference type="Google" id="ProtNLM"/>
    </source>
</evidence>
<dbReference type="PANTHER" id="PTHR43157:SF31">
    <property type="entry name" value="PHOSPHATIDYLINOSITOL-GLYCAN BIOSYNTHESIS CLASS F PROTEIN"/>
    <property type="match status" value="1"/>
</dbReference>
<evidence type="ECO:0000313" key="4">
    <source>
        <dbReference type="Proteomes" id="UP001610335"/>
    </source>
</evidence>
<dbReference type="PRINTS" id="PR00081">
    <property type="entry name" value="GDHRDH"/>
</dbReference>
<sequence>MATLSFLRSQFFVTPRIPTHDFSGQTIIITGGNRGLGFEAARHIVRLNAARVILAVRSVDSGHDAKRELEMSTGRQDVIEIYKLDMSSQESVQRFVAQMGALDRLDAVLLNAGMYTQDFVLKDNHESTLTVNVINTFLLGILLLPILRRSAQVFKSVACITIVASDRHVMNNLPEWRESNTFRVLNDPNKAAMSQRYYVSKLLQILLARAMARRLVPGDGRPVVVLNSLTPGYCSSGLLSNAYGLTAFGFWLLAKATARPPEVGARTLVAALSKGAESHGKYLNDGEIDETALSPFVRSKEGALAQEKLWEELIEILERSRPDIRLLLG</sequence>
<evidence type="ECO:0000313" key="3">
    <source>
        <dbReference type="EMBL" id="KAL2824222.1"/>
    </source>
</evidence>
<dbReference type="Gene3D" id="3.40.50.720">
    <property type="entry name" value="NAD(P)-binding Rossmann-like Domain"/>
    <property type="match status" value="1"/>
</dbReference>